<name>B8JED5_ANAD2</name>
<evidence type="ECO:0000256" key="1">
    <source>
        <dbReference type="ARBA" id="ARBA00022845"/>
    </source>
</evidence>
<dbReference type="Gene3D" id="3.30.780.10">
    <property type="entry name" value="SUI1-like domain"/>
    <property type="match status" value="1"/>
</dbReference>
<sequence length="128" mass="13416">MSKKKAPPVDAPAGPFNAAFEKLRAQLPPDHVPAPEPAPPPAAAPTPASAPARAVVRLERKGRGGKEATVVEKLALAPRPLAEWADSLKRALGCGGGVEGDAIVLQGDQRDRAVAWLERRGVRKVIRG</sequence>
<dbReference type="Pfam" id="PF01253">
    <property type="entry name" value="SUI1"/>
    <property type="match status" value="1"/>
</dbReference>
<keyword evidence="5" id="KW-0396">Initiation factor</keyword>
<dbReference type="InterPro" id="IPR036877">
    <property type="entry name" value="SUI1_dom_sf"/>
</dbReference>
<dbReference type="RefSeq" id="WP_012632267.1">
    <property type="nucleotide sequence ID" value="NC_011891.1"/>
</dbReference>
<feature type="region of interest" description="Disordered" evidence="3">
    <location>
        <begin position="1"/>
        <end position="53"/>
    </location>
</feature>
<dbReference type="GO" id="GO:0006417">
    <property type="term" value="P:regulation of translation"/>
    <property type="evidence" value="ECO:0007669"/>
    <property type="project" value="UniProtKB-KW"/>
</dbReference>
<evidence type="ECO:0000256" key="3">
    <source>
        <dbReference type="SAM" id="MobiDB-lite"/>
    </source>
</evidence>
<accession>B8JED5</accession>
<protein>
    <submittedName>
        <fullName evidence="5">Translation initiation factor SUI1</fullName>
    </submittedName>
</protein>
<dbReference type="SUPFAM" id="SSF55159">
    <property type="entry name" value="eIF1-like"/>
    <property type="match status" value="1"/>
</dbReference>
<dbReference type="KEGG" id="acp:A2cp1_0909"/>
<keyword evidence="2" id="KW-0648">Protein biosynthesis</keyword>
<reference evidence="5" key="1">
    <citation type="submission" date="2009-01" db="EMBL/GenBank/DDBJ databases">
        <title>Complete sequence of Anaeromyxobacter dehalogenans 2CP-1.</title>
        <authorList>
            <consortium name="US DOE Joint Genome Institute"/>
            <person name="Lucas S."/>
            <person name="Copeland A."/>
            <person name="Lapidus A."/>
            <person name="Glavina del Rio T."/>
            <person name="Dalin E."/>
            <person name="Tice H."/>
            <person name="Bruce D."/>
            <person name="Goodwin L."/>
            <person name="Pitluck S."/>
            <person name="Saunders E."/>
            <person name="Brettin T."/>
            <person name="Detter J.C."/>
            <person name="Han C."/>
            <person name="Larimer F."/>
            <person name="Land M."/>
            <person name="Hauser L."/>
            <person name="Kyrpides N."/>
            <person name="Ovchinnikova G."/>
            <person name="Beliaev A.S."/>
            <person name="Richardson P."/>
        </authorList>
    </citation>
    <scope>NUCLEOTIDE SEQUENCE</scope>
    <source>
        <strain evidence="5">2CP-1</strain>
    </source>
</reference>
<dbReference type="InterPro" id="IPR005872">
    <property type="entry name" value="SUI1_arc_bac"/>
</dbReference>
<keyword evidence="1" id="KW-0810">Translation regulation</keyword>
<evidence type="ECO:0000313" key="6">
    <source>
        <dbReference type="Proteomes" id="UP000007089"/>
    </source>
</evidence>
<feature type="domain" description="SUI1" evidence="4">
    <location>
        <begin position="55"/>
        <end position="121"/>
    </location>
</feature>
<dbReference type="HOGENOM" id="CLU_1988865_0_0_7"/>
<feature type="compositionally biased region" description="Pro residues" evidence="3">
    <location>
        <begin position="30"/>
        <end position="44"/>
    </location>
</feature>
<dbReference type="EMBL" id="CP001359">
    <property type="protein sequence ID" value="ACL64261.1"/>
    <property type="molecule type" value="Genomic_DNA"/>
</dbReference>
<dbReference type="PROSITE" id="PS50296">
    <property type="entry name" value="SUI1"/>
    <property type="match status" value="1"/>
</dbReference>
<gene>
    <name evidence="5" type="ordered locus">A2cp1_0909</name>
</gene>
<dbReference type="InterPro" id="IPR001950">
    <property type="entry name" value="SUI1"/>
</dbReference>
<organism evidence="5 6">
    <name type="scientific">Anaeromyxobacter dehalogenans (strain ATCC BAA-258 / DSM 21875 / 2CP-1)</name>
    <dbReference type="NCBI Taxonomy" id="455488"/>
    <lineage>
        <taxon>Bacteria</taxon>
        <taxon>Pseudomonadati</taxon>
        <taxon>Myxococcota</taxon>
        <taxon>Myxococcia</taxon>
        <taxon>Myxococcales</taxon>
        <taxon>Cystobacterineae</taxon>
        <taxon>Anaeromyxobacteraceae</taxon>
        <taxon>Anaeromyxobacter</taxon>
    </lineage>
</organism>
<dbReference type="CDD" id="cd11567">
    <property type="entry name" value="YciH_like"/>
    <property type="match status" value="1"/>
</dbReference>
<evidence type="ECO:0000259" key="4">
    <source>
        <dbReference type="PROSITE" id="PS50296"/>
    </source>
</evidence>
<evidence type="ECO:0000256" key="2">
    <source>
        <dbReference type="ARBA" id="ARBA00022917"/>
    </source>
</evidence>
<proteinExistence type="predicted"/>
<dbReference type="GO" id="GO:0003743">
    <property type="term" value="F:translation initiation factor activity"/>
    <property type="evidence" value="ECO:0007669"/>
    <property type="project" value="UniProtKB-KW"/>
</dbReference>
<dbReference type="AlphaFoldDB" id="B8JED5"/>
<evidence type="ECO:0000313" key="5">
    <source>
        <dbReference type="EMBL" id="ACL64261.1"/>
    </source>
</evidence>
<dbReference type="Proteomes" id="UP000007089">
    <property type="component" value="Chromosome"/>
</dbReference>
<keyword evidence="6" id="KW-1185">Reference proteome</keyword>